<evidence type="ECO:0000313" key="3">
    <source>
        <dbReference type="Proteomes" id="UP001465668"/>
    </source>
</evidence>
<feature type="compositionally biased region" description="Acidic residues" evidence="1">
    <location>
        <begin position="745"/>
        <end position="755"/>
    </location>
</feature>
<feature type="compositionally biased region" description="Basic residues" evidence="1">
    <location>
        <begin position="9"/>
        <end position="19"/>
    </location>
</feature>
<keyword evidence="3" id="KW-1185">Reference proteome</keyword>
<feature type="region of interest" description="Disordered" evidence="1">
    <location>
        <begin position="883"/>
        <end position="912"/>
    </location>
</feature>
<feature type="region of interest" description="Disordered" evidence="1">
    <location>
        <begin position="353"/>
        <end position="389"/>
    </location>
</feature>
<feature type="compositionally biased region" description="Low complexity" evidence="1">
    <location>
        <begin position="718"/>
        <end position="731"/>
    </location>
</feature>
<evidence type="ECO:0000256" key="1">
    <source>
        <dbReference type="SAM" id="MobiDB-lite"/>
    </source>
</evidence>
<reference evidence="2 3" key="1">
    <citation type="submission" date="2024-02" db="EMBL/GenBank/DDBJ databases">
        <title>First draft genome assembly of two strains of Seiridium cardinale.</title>
        <authorList>
            <person name="Emiliani G."/>
            <person name="Scali E."/>
        </authorList>
    </citation>
    <scope>NUCLEOTIDE SEQUENCE [LARGE SCALE GENOMIC DNA]</scope>
    <source>
        <strain evidence="2 3">BM-138-000479</strain>
    </source>
</reference>
<feature type="compositionally biased region" description="Polar residues" evidence="1">
    <location>
        <begin position="811"/>
        <end position="827"/>
    </location>
</feature>
<dbReference type="EMBL" id="JARVKM010000009">
    <property type="protein sequence ID" value="KAK9779703.1"/>
    <property type="molecule type" value="Genomic_DNA"/>
</dbReference>
<name>A0ABR2Y0Y1_9PEZI</name>
<accession>A0ABR2Y0Y1</accession>
<sequence length="912" mass="99329">MESPNSGRGRGRFSSRKRSTIPARSSSQRRSEPSEMPSSSTPAAPVAPASTSFTFETPSPSTARGTRTRMRNLDGVIPSPEEATSKGGRSLRKRTRIDYSFDQPDEDEQSNEAKATPTATRSLKKRKTDPLFVDEDFEEDLESTTKRRQSEQPSKPVARRNVGRKSTVEPQPLVAEQPDEEVTVQDTIEVGGHRSQQASEASSHRRSSNSSQKDPVVSGPALTQSSTKATFPLPLPAFGTLEFTEEPETDIKSEPTQELQIPKIEVEEAVSMVVQQPGVNGQGRLPSSSPAPVQAPPSPLPVLDEGPDDPFARLTPYINGATTLYPTLRATTSAPSADQDGVTEETPVDEVVEDNNEAPDDSTPAGSPVAIEDTAANSPAPDVGTPDVPAVIPKKQYSYKKLRPAQDFIDFISDYESLSYPELWARLDHLTSVLETIQHEHNGCRKIIDDEENSVKYHQEEALFQHRVKLARSKDPNADPVRKDFVVKGIRAPKSDAMIEHAKQQDRVMANAYGFEYDDRDSKVSQQDPIGQRGGVGKGRLRDRPKQTAKAAEADDGPVLHGKRPRKAPNLFGDFESASRGSTPVPTVPRKRRGRQPAEDSEGSSFPAPVAEPVVEETPKKRGKGGRPRKHPLPTAIPESVPAPDLEAEPDAHEEGRPARKRRRRHFEEDDLPVNGTNGQALPGVGTRRRNSRLGDIPSGSFYSNASTQPNDESRPNTSSSTGTVSTTTSTYGLREKRQKRFSLDDDDEDFEDEEQPKPKRIRRVPKKVQEQDFANIPASNIPETEPNAAAVPKAPRIRIKGAAPSMPGSGPTTAPTSDPISVPQSGISTPGQVMNGDAMMGVLEDNKDYGQMTKSEKMSASMKARWASGSMSNAVAKRRATLAAKKAATQTPVPEGTPDTGIDQLEQQQLL</sequence>
<organism evidence="2 3">
    <name type="scientific">Seiridium cardinale</name>
    <dbReference type="NCBI Taxonomy" id="138064"/>
    <lineage>
        <taxon>Eukaryota</taxon>
        <taxon>Fungi</taxon>
        <taxon>Dikarya</taxon>
        <taxon>Ascomycota</taxon>
        <taxon>Pezizomycotina</taxon>
        <taxon>Sordariomycetes</taxon>
        <taxon>Xylariomycetidae</taxon>
        <taxon>Amphisphaeriales</taxon>
        <taxon>Sporocadaceae</taxon>
        <taxon>Seiridium</taxon>
    </lineage>
</organism>
<dbReference type="Proteomes" id="UP001465668">
    <property type="component" value="Unassembled WGS sequence"/>
</dbReference>
<evidence type="ECO:0000313" key="2">
    <source>
        <dbReference type="EMBL" id="KAK9779703.1"/>
    </source>
</evidence>
<feature type="compositionally biased region" description="Acidic residues" evidence="1">
    <location>
        <begin position="132"/>
        <end position="142"/>
    </location>
</feature>
<feature type="compositionally biased region" description="Low complexity" evidence="1">
    <location>
        <begin position="22"/>
        <end position="62"/>
    </location>
</feature>
<proteinExistence type="predicted"/>
<comment type="caution">
    <text evidence="2">The sequence shown here is derived from an EMBL/GenBank/DDBJ whole genome shotgun (WGS) entry which is preliminary data.</text>
</comment>
<gene>
    <name evidence="2" type="ORF">SCAR479_03310</name>
</gene>
<feature type="compositionally biased region" description="Basic residues" evidence="1">
    <location>
        <begin position="621"/>
        <end position="632"/>
    </location>
</feature>
<feature type="region of interest" description="Disordered" evidence="1">
    <location>
        <begin position="329"/>
        <end position="348"/>
    </location>
</feature>
<protein>
    <submittedName>
        <fullName evidence="2">Uncharacterized protein</fullName>
    </submittedName>
</protein>
<feature type="region of interest" description="Disordered" evidence="1">
    <location>
        <begin position="519"/>
        <end position="827"/>
    </location>
</feature>
<feature type="region of interest" description="Disordered" evidence="1">
    <location>
        <begin position="1"/>
        <end position="315"/>
    </location>
</feature>
<feature type="compositionally biased region" description="Polar residues" evidence="1">
    <location>
        <begin position="701"/>
        <end position="711"/>
    </location>
</feature>